<dbReference type="SUPFAM" id="SSF54106">
    <property type="entry name" value="LysM domain"/>
    <property type="match status" value="1"/>
</dbReference>
<dbReference type="AlphaFoldDB" id="A0A0C1MVX3"/>
<dbReference type="PROSITE" id="PS51782">
    <property type="entry name" value="LYSM"/>
    <property type="match status" value="1"/>
</dbReference>
<gene>
    <name evidence="2" type="ORF">DA73_0245105</name>
</gene>
<proteinExistence type="predicted"/>
<dbReference type="OrthoDB" id="1242806at2"/>
<reference evidence="2" key="1">
    <citation type="journal article" date="2015" name="Genome Announc.">
        <title>Draft Genome Sequence of Tolypothrix boutellei Strain VB521301.</title>
        <authorList>
            <person name="Chandrababunaidu M.M."/>
            <person name="Singh D."/>
            <person name="Sen D."/>
            <person name="Bhan S."/>
            <person name="Das S."/>
            <person name="Gupta A."/>
            <person name="Adhikary S.P."/>
            <person name="Tripathy S."/>
        </authorList>
    </citation>
    <scope>NUCLEOTIDE SEQUENCE</scope>
    <source>
        <strain evidence="2">VB521301</strain>
    </source>
</reference>
<evidence type="ECO:0000313" key="2">
    <source>
        <dbReference type="EMBL" id="KIE06417.1"/>
    </source>
</evidence>
<dbReference type="InterPro" id="IPR036779">
    <property type="entry name" value="LysM_dom_sf"/>
</dbReference>
<dbReference type="Gene3D" id="3.10.350.10">
    <property type="entry name" value="LysM domain"/>
    <property type="match status" value="1"/>
</dbReference>
<protein>
    <recommendedName>
        <fullName evidence="1">LysM domain-containing protein</fullName>
    </recommendedName>
</protein>
<evidence type="ECO:0000259" key="1">
    <source>
        <dbReference type="PROSITE" id="PS51782"/>
    </source>
</evidence>
<dbReference type="EMBL" id="JHEG02000066">
    <property type="protein sequence ID" value="KIE06417.1"/>
    <property type="molecule type" value="Genomic_DNA"/>
</dbReference>
<dbReference type="InterPro" id="IPR018392">
    <property type="entry name" value="LysM"/>
</dbReference>
<feature type="domain" description="LysM" evidence="1">
    <location>
        <begin position="7"/>
        <end position="58"/>
    </location>
</feature>
<sequence>MSCQIGSSYIIKTGDTLFNIAQQQLNNGDRWHEILKPDGTSFTEEDVRNLQIGQEVCIPQSGNGSTGGNTSDGFASIVSRQTYETIFPERNDFYTCQ</sequence>
<comment type="caution">
    <text evidence="2">The sequence shown here is derived from an EMBL/GenBank/DDBJ whole genome shotgun (WGS) entry which is preliminary data.</text>
</comment>
<name>A0A0C1MVX3_9CYAN</name>
<organism evidence="2">
    <name type="scientific">Tolypothrix bouteillei VB521301</name>
    <dbReference type="NCBI Taxonomy" id="1479485"/>
    <lineage>
        <taxon>Bacteria</taxon>
        <taxon>Bacillati</taxon>
        <taxon>Cyanobacteriota</taxon>
        <taxon>Cyanophyceae</taxon>
        <taxon>Nostocales</taxon>
        <taxon>Tolypothrichaceae</taxon>
        <taxon>Tolypothrix</taxon>
    </lineage>
</organism>
<dbReference type="Pfam" id="PF01476">
    <property type="entry name" value="LysM"/>
    <property type="match status" value="1"/>
</dbReference>
<accession>A0A0C1MVX3</accession>